<organism evidence="1 2">
    <name type="scientific">Populus trichocarpa</name>
    <name type="common">Western balsam poplar</name>
    <name type="synonym">Populus balsamifera subsp. trichocarpa</name>
    <dbReference type="NCBI Taxonomy" id="3694"/>
    <lineage>
        <taxon>Eukaryota</taxon>
        <taxon>Viridiplantae</taxon>
        <taxon>Streptophyta</taxon>
        <taxon>Embryophyta</taxon>
        <taxon>Tracheophyta</taxon>
        <taxon>Spermatophyta</taxon>
        <taxon>Magnoliopsida</taxon>
        <taxon>eudicotyledons</taxon>
        <taxon>Gunneridae</taxon>
        <taxon>Pentapetalae</taxon>
        <taxon>rosids</taxon>
        <taxon>fabids</taxon>
        <taxon>Malpighiales</taxon>
        <taxon>Salicaceae</taxon>
        <taxon>Saliceae</taxon>
        <taxon>Populus</taxon>
    </lineage>
</organism>
<evidence type="ECO:0000313" key="1">
    <source>
        <dbReference type="EMBL" id="PNT43485.1"/>
    </source>
</evidence>
<name>A0A2K2B128_POPTR</name>
<dbReference type="InParanoid" id="A0A2K2B128"/>
<dbReference type="Proteomes" id="UP000006729">
    <property type="component" value="Chromosome 3"/>
</dbReference>
<accession>A0A2K2B128</accession>
<keyword evidence="2" id="KW-1185">Reference proteome</keyword>
<gene>
    <name evidence="1" type="ORF">POPTR_003G036700</name>
</gene>
<dbReference type="EMBL" id="CM009292">
    <property type="protein sequence ID" value="PNT43485.1"/>
    <property type="molecule type" value="Genomic_DNA"/>
</dbReference>
<dbReference type="AlphaFoldDB" id="A0A2K2B128"/>
<sequence length="103" mass="11658">MQATSRRTTYPKIGTIQRWKREKSAGDQNCPAGIFPYVFQYTSDDDFCSMDYVPSNPSGPLIEEWKKNNISKTPHDPTVDSKDMAIEVLSVHPNPAPLCNRIL</sequence>
<protein>
    <submittedName>
        <fullName evidence="1">Uncharacterized protein</fullName>
    </submittedName>
</protein>
<evidence type="ECO:0000313" key="2">
    <source>
        <dbReference type="Proteomes" id="UP000006729"/>
    </source>
</evidence>
<reference evidence="1 2" key="1">
    <citation type="journal article" date="2006" name="Science">
        <title>The genome of black cottonwood, Populus trichocarpa (Torr. &amp; Gray).</title>
        <authorList>
            <person name="Tuskan G.A."/>
            <person name="Difazio S."/>
            <person name="Jansson S."/>
            <person name="Bohlmann J."/>
            <person name="Grigoriev I."/>
            <person name="Hellsten U."/>
            <person name="Putnam N."/>
            <person name="Ralph S."/>
            <person name="Rombauts S."/>
            <person name="Salamov A."/>
            <person name="Schein J."/>
            <person name="Sterck L."/>
            <person name="Aerts A."/>
            <person name="Bhalerao R.R."/>
            <person name="Bhalerao R.P."/>
            <person name="Blaudez D."/>
            <person name="Boerjan W."/>
            <person name="Brun A."/>
            <person name="Brunner A."/>
            <person name="Busov V."/>
            <person name="Campbell M."/>
            <person name="Carlson J."/>
            <person name="Chalot M."/>
            <person name="Chapman J."/>
            <person name="Chen G.L."/>
            <person name="Cooper D."/>
            <person name="Coutinho P.M."/>
            <person name="Couturier J."/>
            <person name="Covert S."/>
            <person name="Cronk Q."/>
            <person name="Cunningham R."/>
            <person name="Davis J."/>
            <person name="Degroeve S."/>
            <person name="Dejardin A."/>
            <person name="Depamphilis C."/>
            <person name="Detter J."/>
            <person name="Dirks B."/>
            <person name="Dubchak I."/>
            <person name="Duplessis S."/>
            <person name="Ehlting J."/>
            <person name="Ellis B."/>
            <person name="Gendler K."/>
            <person name="Goodstein D."/>
            <person name="Gribskov M."/>
            <person name="Grimwood J."/>
            <person name="Groover A."/>
            <person name="Gunter L."/>
            <person name="Hamberger B."/>
            <person name="Heinze B."/>
            <person name="Helariutta Y."/>
            <person name="Henrissat B."/>
            <person name="Holligan D."/>
            <person name="Holt R."/>
            <person name="Huang W."/>
            <person name="Islam-Faridi N."/>
            <person name="Jones S."/>
            <person name="Jones-Rhoades M."/>
            <person name="Jorgensen R."/>
            <person name="Joshi C."/>
            <person name="Kangasjarvi J."/>
            <person name="Karlsson J."/>
            <person name="Kelleher C."/>
            <person name="Kirkpatrick R."/>
            <person name="Kirst M."/>
            <person name="Kohler A."/>
            <person name="Kalluri U."/>
            <person name="Larimer F."/>
            <person name="Leebens-Mack J."/>
            <person name="Leple J.C."/>
            <person name="Locascio P."/>
            <person name="Lou Y."/>
            <person name="Lucas S."/>
            <person name="Martin F."/>
            <person name="Montanini B."/>
            <person name="Napoli C."/>
            <person name="Nelson D.R."/>
            <person name="Nelson C."/>
            <person name="Nieminen K."/>
            <person name="Nilsson O."/>
            <person name="Pereda V."/>
            <person name="Peter G."/>
            <person name="Philippe R."/>
            <person name="Pilate G."/>
            <person name="Poliakov A."/>
            <person name="Razumovskaya J."/>
            <person name="Richardson P."/>
            <person name="Rinaldi C."/>
            <person name="Ritland K."/>
            <person name="Rouze P."/>
            <person name="Ryaboy D."/>
            <person name="Schmutz J."/>
            <person name="Schrader J."/>
            <person name="Segerman B."/>
            <person name="Shin H."/>
            <person name="Siddiqui A."/>
            <person name="Sterky F."/>
            <person name="Terry A."/>
            <person name="Tsai C.J."/>
            <person name="Uberbacher E."/>
            <person name="Unneberg P."/>
            <person name="Vahala J."/>
            <person name="Wall K."/>
            <person name="Wessler S."/>
            <person name="Yang G."/>
            <person name="Yin T."/>
            <person name="Douglas C."/>
            <person name="Marra M."/>
            <person name="Sandberg G."/>
            <person name="Van de Peer Y."/>
            <person name="Rokhsar D."/>
        </authorList>
    </citation>
    <scope>NUCLEOTIDE SEQUENCE [LARGE SCALE GENOMIC DNA]</scope>
    <source>
        <strain evidence="2">cv. Nisqually</strain>
    </source>
</reference>
<proteinExistence type="predicted"/>